<evidence type="ECO:0000256" key="1">
    <source>
        <dbReference type="SAM" id="MobiDB-lite"/>
    </source>
</evidence>
<dbReference type="AlphaFoldDB" id="A0AAV3Y8L7"/>
<feature type="compositionally biased region" description="Basic residues" evidence="1">
    <location>
        <begin position="75"/>
        <end position="97"/>
    </location>
</feature>
<dbReference type="Proteomes" id="UP000735302">
    <property type="component" value="Unassembled WGS sequence"/>
</dbReference>
<gene>
    <name evidence="2" type="ORF">PoB_000500800</name>
</gene>
<keyword evidence="3" id="KW-1185">Reference proteome</keyword>
<comment type="caution">
    <text evidence="2">The sequence shown here is derived from an EMBL/GenBank/DDBJ whole genome shotgun (WGS) entry which is preliminary data.</text>
</comment>
<evidence type="ECO:0000313" key="3">
    <source>
        <dbReference type="Proteomes" id="UP000735302"/>
    </source>
</evidence>
<protein>
    <submittedName>
        <fullName evidence="2">Uncharacterized protein</fullName>
    </submittedName>
</protein>
<sequence length="112" mass="13005">MPVQATVAYWFFKKVYQIKRGVQSLMEKTLKRSTAGLDYDSNAGGSRDRAKRLRLDSFFFRDRPGRQTLQELGSTRKRQTRPRTSGRRSRSQNRHRPGGTAQARKAMRKEVS</sequence>
<organism evidence="2 3">
    <name type="scientific">Plakobranchus ocellatus</name>
    <dbReference type="NCBI Taxonomy" id="259542"/>
    <lineage>
        <taxon>Eukaryota</taxon>
        <taxon>Metazoa</taxon>
        <taxon>Spiralia</taxon>
        <taxon>Lophotrochozoa</taxon>
        <taxon>Mollusca</taxon>
        <taxon>Gastropoda</taxon>
        <taxon>Heterobranchia</taxon>
        <taxon>Euthyneura</taxon>
        <taxon>Panpulmonata</taxon>
        <taxon>Sacoglossa</taxon>
        <taxon>Placobranchoidea</taxon>
        <taxon>Plakobranchidae</taxon>
        <taxon>Plakobranchus</taxon>
    </lineage>
</organism>
<feature type="region of interest" description="Disordered" evidence="1">
    <location>
        <begin position="64"/>
        <end position="112"/>
    </location>
</feature>
<accession>A0AAV3Y8L7</accession>
<proteinExistence type="predicted"/>
<name>A0AAV3Y8L7_9GAST</name>
<reference evidence="2 3" key="1">
    <citation type="journal article" date="2021" name="Elife">
        <title>Chloroplast acquisition without the gene transfer in kleptoplastic sea slugs, Plakobranchus ocellatus.</title>
        <authorList>
            <person name="Maeda T."/>
            <person name="Takahashi S."/>
            <person name="Yoshida T."/>
            <person name="Shimamura S."/>
            <person name="Takaki Y."/>
            <person name="Nagai Y."/>
            <person name="Toyoda A."/>
            <person name="Suzuki Y."/>
            <person name="Arimoto A."/>
            <person name="Ishii H."/>
            <person name="Satoh N."/>
            <person name="Nishiyama T."/>
            <person name="Hasebe M."/>
            <person name="Maruyama T."/>
            <person name="Minagawa J."/>
            <person name="Obokata J."/>
            <person name="Shigenobu S."/>
        </authorList>
    </citation>
    <scope>NUCLEOTIDE SEQUENCE [LARGE SCALE GENOMIC DNA]</scope>
</reference>
<evidence type="ECO:0000313" key="2">
    <source>
        <dbReference type="EMBL" id="GFN78502.1"/>
    </source>
</evidence>
<dbReference type="EMBL" id="BLXT01000588">
    <property type="protein sequence ID" value="GFN78502.1"/>
    <property type="molecule type" value="Genomic_DNA"/>
</dbReference>